<name>A0A7R6W0S4_9PROT</name>
<dbReference type="Gene3D" id="2.60.120.620">
    <property type="entry name" value="q2cbj1_9rhob like domain"/>
    <property type="match status" value="1"/>
</dbReference>
<accession>A0A7R6W0S4</accession>
<dbReference type="Proteomes" id="UP000595708">
    <property type="component" value="Chromosome"/>
</dbReference>
<sequence>MFKILKEKYFMEYYTNGFIETNISLSDNLVNEIREYYLSKKIGHNDFPKFFAYNEHLGYMMQKKFLNFFLKVFPKFGKILVKNFYNKSYNKAVYCEQIFIKKILKELLEKGFFRFFKTHYMLVSYDMYLHSNHLSSAAGIHSDLPNFHHFYETENDLSIYIPLIDLNYINGGRLKVLPEKILKIPGNILLKLLYKYFSKNLLYLDKNNYINPNLISYSQINAFIKSKMHQELMSIYKNMISLVKTQYINDFIETIETKGKVLLFNNKNFHFAEYWKNTQQAREIYVIRMLPIYDVKIKLKNKLHGKPFNNFLLNFLENKIQFYEESVDFSQISSNNKIPL</sequence>
<keyword evidence="2" id="KW-1185">Reference proteome</keyword>
<gene>
    <name evidence="1" type="primary">dipD</name>
    <name evidence="1" type="ORF">PADco_1350</name>
</gene>
<reference evidence="1 2" key="1">
    <citation type="journal article" date="2020" name="Genome Biol. Evol.">
        <title>Comparative Genomics Underlines Multiple Roles of Profftella, an Obligate Symbiont of Psyllids: Providing Toxins, Vitamins, and Carotenoids.</title>
        <authorList>
            <person name="Nakabachi A."/>
            <person name="Piel J."/>
            <person name="Malenovsky I."/>
            <person name="Hirose Y."/>
        </authorList>
    </citation>
    <scope>NUCLEOTIDE SEQUENCE [LARGE SCALE GENOMIC DNA]</scope>
    <source>
        <strain evidence="1 2">Dco</strain>
    </source>
</reference>
<evidence type="ECO:0000313" key="2">
    <source>
        <dbReference type="Proteomes" id="UP000595708"/>
    </source>
</evidence>
<dbReference type="AlphaFoldDB" id="A0A7R6W0S4"/>
<proteinExistence type="predicted"/>
<dbReference type="EMBL" id="AP023215">
    <property type="protein sequence ID" value="BCG49555.1"/>
    <property type="molecule type" value="Genomic_DNA"/>
</dbReference>
<dbReference type="KEGG" id="parm:PADco_1350"/>
<dbReference type="RefSeq" id="WP_201329894.1">
    <property type="nucleotide sequence ID" value="NZ_AP023215.1"/>
</dbReference>
<organism evidence="1 2">
    <name type="scientific">Candidatus Profftella armatura</name>
    <name type="common">Diaphorina cf. continua</name>
    <dbReference type="NCBI Taxonomy" id="2661583"/>
    <lineage>
        <taxon>Bacteria</taxon>
        <taxon>Pseudomonadati</taxon>
        <taxon>Pseudomonadota</taxon>
        <taxon>Betaproteobacteria</taxon>
        <taxon>Candidatus Profftella</taxon>
    </lineage>
</organism>
<evidence type="ECO:0000313" key="1">
    <source>
        <dbReference type="EMBL" id="BCG49555.1"/>
    </source>
</evidence>
<protein>
    <submittedName>
        <fullName evidence="1">Uncharacterized protein</fullName>
    </submittedName>
</protein>